<keyword evidence="2" id="KW-1185">Reference proteome</keyword>
<evidence type="ECO:0000313" key="2">
    <source>
        <dbReference type="Proteomes" id="UP001642360"/>
    </source>
</evidence>
<comment type="caution">
    <text evidence="1">The sequence shown here is derived from an EMBL/GenBank/DDBJ whole genome shotgun (WGS) entry which is preliminary data.</text>
</comment>
<dbReference type="PANTHER" id="PTHR28630">
    <property type="match status" value="1"/>
</dbReference>
<name>A0ABC8TGC1_9AQUA</name>
<dbReference type="Proteomes" id="UP001642360">
    <property type="component" value="Unassembled WGS sequence"/>
</dbReference>
<dbReference type="AlphaFoldDB" id="A0ABC8TGC1"/>
<dbReference type="PANTHER" id="PTHR28630:SF11">
    <property type="entry name" value="THIOREDOXIN-LIKE PROTEIN AAED1, CHLOROPLASTIC"/>
    <property type="match status" value="1"/>
</dbReference>
<organism evidence="1 2">
    <name type="scientific">Ilex paraguariensis</name>
    <name type="common">yerba mate</name>
    <dbReference type="NCBI Taxonomy" id="185542"/>
    <lineage>
        <taxon>Eukaryota</taxon>
        <taxon>Viridiplantae</taxon>
        <taxon>Streptophyta</taxon>
        <taxon>Embryophyta</taxon>
        <taxon>Tracheophyta</taxon>
        <taxon>Spermatophyta</taxon>
        <taxon>Magnoliopsida</taxon>
        <taxon>eudicotyledons</taxon>
        <taxon>Gunneridae</taxon>
        <taxon>Pentapetalae</taxon>
        <taxon>asterids</taxon>
        <taxon>campanulids</taxon>
        <taxon>Aquifoliales</taxon>
        <taxon>Aquifoliaceae</taxon>
        <taxon>Ilex</taxon>
    </lineage>
</organism>
<sequence>MCHVCNFPFHKPHWFSPHPQNSNGHDVSTGALLLPSPPRTPPSMALSLHTYIPYSNIQPYKNTHYLQASLISKVSQPYNPNRNKTINLSPSKRVITVSAISSSPGIDSSVMSEENKNLLDSVEVFDLNGNGIPISDLWKDRKAVVAFARHFGCVLCRKRADYLAAKKDTMDAYGVALVLIGPGSVDQASSNETSSLS</sequence>
<evidence type="ECO:0008006" key="3">
    <source>
        <dbReference type="Google" id="ProtNLM"/>
    </source>
</evidence>
<dbReference type="InterPro" id="IPR036249">
    <property type="entry name" value="Thioredoxin-like_sf"/>
</dbReference>
<protein>
    <recommendedName>
        <fullName evidence="3">Thioredoxin-like protein AAED1, chloroplastic</fullName>
    </recommendedName>
</protein>
<accession>A0ABC8TGC1</accession>
<evidence type="ECO:0000313" key="1">
    <source>
        <dbReference type="EMBL" id="CAK9168497.1"/>
    </source>
</evidence>
<proteinExistence type="predicted"/>
<dbReference type="EMBL" id="CAUOFW020005076">
    <property type="protein sequence ID" value="CAK9168497.1"/>
    <property type="molecule type" value="Genomic_DNA"/>
</dbReference>
<gene>
    <name evidence="1" type="ORF">ILEXP_LOCUS37889</name>
</gene>
<dbReference type="SUPFAM" id="SSF52833">
    <property type="entry name" value="Thioredoxin-like"/>
    <property type="match status" value="1"/>
</dbReference>
<reference evidence="1 2" key="1">
    <citation type="submission" date="2024-02" db="EMBL/GenBank/DDBJ databases">
        <authorList>
            <person name="Vignale AGUSTIN F."/>
            <person name="Sosa J E."/>
            <person name="Modenutti C."/>
        </authorList>
    </citation>
    <scope>NUCLEOTIDE SEQUENCE [LARGE SCALE GENOMIC DNA]</scope>
</reference>
<dbReference type="InterPro" id="IPR032801">
    <property type="entry name" value="PXL2A/B/C"/>
</dbReference>